<accession>A0A7H1BHG0</accession>
<evidence type="ECO:0000256" key="1">
    <source>
        <dbReference type="SAM" id="SignalP"/>
    </source>
</evidence>
<evidence type="ECO:0000313" key="4">
    <source>
        <dbReference type="Proteomes" id="UP000516428"/>
    </source>
</evidence>
<keyword evidence="4" id="KW-1185">Reference proteome</keyword>
<dbReference type="InterPro" id="IPR036365">
    <property type="entry name" value="PGBD-like_sf"/>
</dbReference>
<sequence>MSVRTKAAAAAAVLALAGGAALTTTPASADASAGAVTGGGGWYDDWYDEGTVSSSAYSHSNLAAMWQGILWADSVYEQNGTPTDLSDIDCRFGANTTYSTKRWQSRYGLTADGKVGPNTFKKAASRVFVSSWNGSTGTFWYEGRTASGARTGKNVGFRRVTGGYWQMYNQGEWKTVYYRTANFNHCS</sequence>
<dbReference type="RefSeq" id="WP_188340826.1">
    <property type="nucleotide sequence ID" value="NZ_CP061281.1"/>
</dbReference>
<dbReference type="InterPro" id="IPR002477">
    <property type="entry name" value="Peptidoglycan-bd-like"/>
</dbReference>
<dbReference type="InterPro" id="IPR036366">
    <property type="entry name" value="PGBDSf"/>
</dbReference>
<feature type="chain" id="PRO_5029014554" evidence="1">
    <location>
        <begin position="30"/>
        <end position="187"/>
    </location>
</feature>
<dbReference type="AlphaFoldDB" id="A0A7H1BHG0"/>
<dbReference type="KEGG" id="sxn:IAG42_34155"/>
<dbReference type="SUPFAM" id="SSF47090">
    <property type="entry name" value="PGBD-like"/>
    <property type="match status" value="1"/>
</dbReference>
<keyword evidence="1" id="KW-0732">Signal</keyword>
<gene>
    <name evidence="3" type="ORF">IAG42_34155</name>
</gene>
<evidence type="ECO:0000313" key="3">
    <source>
        <dbReference type="EMBL" id="QNS08165.1"/>
    </source>
</evidence>
<dbReference type="Proteomes" id="UP000516428">
    <property type="component" value="Chromosome"/>
</dbReference>
<dbReference type="Gene3D" id="1.10.101.10">
    <property type="entry name" value="PGBD-like superfamily/PGBD"/>
    <property type="match status" value="1"/>
</dbReference>
<feature type="signal peptide" evidence="1">
    <location>
        <begin position="1"/>
        <end position="29"/>
    </location>
</feature>
<dbReference type="EMBL" id="CP061281">
    <property type="protein sequence ID" value="QNS08165.1"/>
    <property type="molecule type" value="Genomic_DNA"/>
</dbReference>
<feature type="domain" description="Peptidoglycan binding-like" evidence="2">
    <location>
        <begin position="87"/>
        <end position="121"/>
    </location>
</feature>
<evidence type="ECO:0000259" key="2">
    <source>
        <dbReference type="Pfam" id="PF01471"/>
    </source>
</evidence>
<dbReference type="Pfam" id="PF01471">
    <property type="entry name" value="PG_binding_1"/>
    <property type="match status" value="1"/>
</dbReference>
<proteinExistence type="predicted"/>
<organism evidence="3 4">
    <name type="scientific">Streptomyces xanthii</name>
    <dbReference type="NCBI Taxonomy" id="2768069"/>
    <lineage>
        <taxon>Bacteria</taxon>
        <taxon>Bacillati</taxon>
        <taxon>Actinomycetota</taxon>
        <taxon>Actinomycetes</taxon>
        <taxon>Kitasatosporales</taxon>
        <taxon>Streptomycetaceae</taxon>
        <taxon>Streptomyces</taxon>
    </lineage>
</organism>
<name>A0A7H1BHG0_9ACTN</name>
<protein>
    <submittedName>
        <fullName evidence="3">Peptidoglycan-binding protein</fullName>
    </submittedName>
</protein>
<reference evidence="3 4" key="1">
    <citation type="submission" date="2020-09" db="EMBL/GenBank/DDBJ databases">
        <title>A novel species.</title>
        <authorList>
            <person name="Gao J."/>
        </authorList>
    </citation>
    <scope>NUCLEOTIDE SEQUENCE [LARGE SCALE GENOMIC DNA]</scope>
    <source>
        <strain evidence="3 4">CRXT-Y-14</strain>
    </source>
</reference>